<keyword evidence="7" id="KW-1185">Reference proteome</keyword>
<name>A0A9X1W2D8_9GAMM</name>
<comment type="similarity">
    <text evidence="1">Belongs to the 'phage' integrase family.</text>
</comment>
<dbReference type="InterPro" id="IPR002104">
    <property type="entry name" value="Integrase_catalytic"/>
</dbReference>
<evidence type="ECO:0000313" key="7">
    <source>
        <dbReference type="Proteomes" id="UP001139682"/>
    </source>
</evidence>
<protein>
    <submittedName>
        <fullName evidence="6">Tyrosine-type recombinase/integrase</fullName>
    </submittedName>
</protein>
<dbReference type="GO" id="GO:0015074">
    <property type="term" value="P:DNA integration"/>
    <property type="evidence" value="ECO:0007669"/>
    <property type="project" value="UniProtKB-KW"/>
</dbReference>
<evidence type="ECO:0000256" key="4">
    <source>
        <dbReference type="ARBA" id="ARBA00023172"/>
    </source>
</evidence>
<dbReference type="InterPro" id="IPR013762">
    <property type="entry name" value="Integrase-like_cat_sf"/>
</dbReference>
<dbReference type="Gene3D" id="1.10.150.130">
    <property type="match status" value="1"/>
</dbReference>
<dbReference type="Pfam" id="PF00589">
    <property type="entry name" value="Phage_integrase"/>
    <property type="match status" value="1"/>
</dbReference>
<dbReference type="InterPro" id="IPR050808">
    <property type="entry name" value="Phage_Integrase"/>
</dbReference>
<dbReference type="SUPFAM" id="SSF56349">
    <property type="entry name" value="DNA breaking-rejoining enzymes"/>
    <property type="match status" value="1"/>
</dbReference>
<feature type="domain" description="Tyr recombinase" evidence="5">
    <location>
        <begin position="206"/>
        <end position="378"/>
    </location>
</feature>
<comment type="caution">
    <text evidence="6">The sequence shown here is derived from an EMBL/GenBank/DDBJ whole genome shotgun (WGS) entry which is preliminary data.</text>
</comment>
<keyword evidence="3" id="KW-0238">DNA-binding</keyword>
<evidence type="ECO:0000256" key="2">
    <source>
        <dbReference type="ARBA" id="ARBA00022908"/>
    </source>
</evidence>
<dbReference type="InterPro" id="IPR011010">
    <property type="entry name" value="DNA_brk_join_enz"/>
</dbReference>
<dbReference type="Pfam" id="PF13356">
    <property type="entry name" value="Arm-DNA-bind_3"/>
    <property type="match status" value="1"/>
</dbReference>
<dbReference type="Gene3D" id="1.10.443.10">
    <property type="entry name" value="Intergrase catalytic core"/>
    <property type="match status" value="1"/>
</dbReference>
<dbReference type="InterPro" id="IPR010998">
    <property type="entry name" value="Integrase_recombinase_N"/>
</dbReference>
<dbReference type="AlphaFoldDB" id="A0A9X1W2D8"/>
<dbReference type="CDD" id="cd00796">
    <property type="entry name" value="INT_Rci_Hp1_C"/>
    <property type="match status" value="1"/>
</dbReference>
<dbReference type="GO" id="GO:0006310">
    <property type="term" value="P:DNA recombination"/>
    <property type="evidence" value="ECO:0007669"/>
    <property type="project" value="UniProtKB-KW"/>
</dbReference>
<keyword evidence="4" id="KW-0233">DNA recombination</keyword>
<dbReference type="PROSITE" id="PS51898">
    <property type="entry name" value="TYR_RECOMBINASE"/>
    <property type="match status" value="1"/>
</dbReference>
<evidence type="ECO:0000313" key="6">
    <source>
        <dbReference type="EMBL" id="MCJ0972149.1"/>
    </source>
</evidence>
<sequence length="396" mass="43931">MTLKKFVFTDRLIKQLPSHDPSSASRSAEYSDATVIGLRAVVGTNGNKSFAFRYQLVGGRKRCARIGTFPAILVSEARKIALEMRAVVDRGGDPQDRVDRMKAMPTFAEFWDGEYAPYAAQAKKSFRNDESKVRIHLKPRFGSLRLCDIGVRDVQLHHASMKASHTAATANRHLALLSAIFRKAVEWERIDKNPAAGIKPFRELNQHQRFLTSDEIARIFQAMDGEANKTAVAALKLLLLTGTRREEALQARWEHVDLDAGQWWLPITKAGRGRYVALSEVVKDLLASLPSRGKSSWVFPGRDGDKPLNNPRKAFGRILDSAGVEHLRIHDLRHSFASLAVNAGATLYQVQGLLGHSSAQMTQRYAHLADSGLRRASQAVADFVTAAVNQAARTDE</sequence>
<proteinExistence type="inferred from homology"/>
<evidence type="ECO:0000256" key="3">
    <source>
        <dbReference type="ARBA" id="ARBA00023125"/>
    </source>
</evidence>
<dbReference type="PANTHER" id="PTHR30629:SF2">
    <property type="entry name" value="PROPHAGE INTEGRASE INTS-RELATED"/>
    <property type="match status" value="1"/>
</dbReference>
<accession>A0A9X1W2D8</accession>
<dbReference type="InterPro" id="IPR025166">
    <property type="entry name" value="Integrase_DNA_bind_dom"/>
</dbReference>
<dbReference type="Gene3D" id="3.30.160.390">
    <property type="entry name" value="Integrase, DNA-binding domain"/>
    <property type="match status" value="1"/>
</dbReference>
<dbReference type="EMBL" id="JALGRD010000001">
    <property type="protein sequence ID" value="MCJ0972149.1"/>
    <property type="molecule type" value="Genomic_DNA"/>
</dbReference>
<reference evidence="6" key="1">
    <citation type="submission" date="2022-03" db="EMBL/GenBank/DDBJ databases">
        <title>Pseudomonas marianensis sp. nov., a marine bacterium isolated from deep-sea sediments of the Mariana Trench.</title>
        <authorList>
            <person name="Wei Y."/>
        </authorList>
    </citation>
    <scope>NUCLEOTIDE SEQUENCE</scope>
    <source>
        <strain evidence="6">PS1</strain>
    </source>
</reference>
<evidence type="ECO:0000259" key="5">
    <source>
        <dbReference type="PROSITE" id="PS51898"/>
    </source>
</evidence>
<organism evidence="6 7">
    <name type="scientific">Stutzerimonas marianensis</name>
    <dbReference type="NCBI Taxonomy" id="2929513"/>
    <lineage>
        <taxon>Bacteria</taxon>
        <taxon>Pseudomonadati</taxon>
        <taxon>Pseudomonadota</taxon>
        <taxon>Gammaproteobacteria</taxon>
        <taxon>Pseudomonadales</taxon>
        <taxon>Pseudomonadaceae</taxon>
        <taxon>Stutzerimonas</taxon>
    </lineage>
</organism>
<dbReference type="RefSeq" id="WP_243604335.1">
    <property type="nucleotide sequence ID" value="NZ_JALGRD010000001.1"/>
</dbReference>
<gene>
    <name evidence="6" type="ORF">MST27_02035</name>
</gene>
<keyword evidence="2" id="KW-0229">DNA integration</keyword>
<dbReference type="GO" id="GO:0003677">
    <property type="term" value="F:DNA binding"/>
    <property type="evidence" value="ECO:0007669"/>
    <property type="project" value="UniProtKB-KW"/>
</dbReference>
<dbReference type="Proteomes" id="UP001139682">
    <property type="component" value="Unassembled WGS sequence"/>
</dbReference>
<evidence type="ECO:0000256" key="1">
    <source>
        <dbReference type="ARBA" id="ARBA00008857"/>
    </source>
</evidence>
<dbReference type="InterPro" id="IPR038488">
    <property type="entry name" value="Integrase_DNA-bd_sf"/>
</dbReference>
<dbReference type="PANTHER" id="PTHR30629">
    <property type="entry name" value="PROPHAGE INTEGRASE"/>
    <property type="match status" value="1"/>
</dbReference>